<protein>
    <submittedName>
        <fullName evidence="7">23S rRNA (Uracil(1939)-C(5))-methyltransferase RlmD</fullName>
        <ecNumber evidence="7">2.1.1.190</ecNumber>
    </submittedName>
</protein>
<dbReference type="PANTHER" id="PTHR11061:SF30">
    <property type="entry name" value="TRNA (URACIL(54)-C(5))-METHYLTRANSFERASE"/>
    <property type="match status" value="1"/>
</dbReference>
<evidence type="ECO:0000256" key="3">
    <source>
        <dbReference type="ARBA" id="ARBA00022691"/>
    </source>
</evidence>
<dbReference type="PROSITE" id="PS51687">
    <property type="entry name" value="SAM_MT_RNA_M5U"/>
    <property type="match status" value="1"/>
</dbReference>
<dbReference type="InterPro" id="IPR010280">
    <property type="entry name" value="U5_MeTrfase_fam"/>
</dbReference>
<dbReference type="AlphaFoldDB" id="A0A7V3UZA6"/>
<dbReference type="FunFam" id="3.40.50.150:FF:000009">
    <property type="entry name" value="23S rRNA (Uracil(1939)-C(5))-methyltransferase RlmD"/>
    <property type="match status" value="1"/>
</dbReference>
<reference evidence="7" key="1">
    <citation type="journal article" date="2020" name="mSystems">
        <title>Genome- and Community-Level Interaction Insights into Carbon Utilization and Element Cycling Functions of Hydrothermarchaeota in Hydrothermal Sediment.</title>
        <authorList>
            <person name="Zhou Z."/>
            <person name="Liu Y."/>
            <person name="Xu W."/>
            <person name="Pan J."/>
            <person name="Luo Z.H."/>
            <person name="Li M."/>
        </authorList>
    </citation>
    <scope>NUCLEOTIDE SEQUENCE [LARGE SCALE GENOMIC DNA]</scope>
    <source>
        <strain evidence="7">SpSt-914</strain>
    </source>
</reference>
<dbReference type="InterPro" id="IPR030391">
    <property type="entry name" value="MeTrfase_TrmA_CS"/>
</dbReference>
<keyword evidence="2 4" id="KW-0808">Transferase</keyword>
<comment type="caution">
    <text evidence="7">The sequence shown here is derived from an EMBL/GenBank/DDBJ whole genome shotgun (WGS) entry which is preliminary data.</text>
</comment>
<dbReference type="PROSITE" id="PS01230">
    <property type="entry name" value="TRMA_1"/>
    <property type="match status" value="1"/>
</dbReference>
<dbReference type="Gene3D" id="2.40.50.1070">
    <property type="match status" value="1"/>
</dbReference>
<feature type="active site" description="Nucleophile" evidence="4">
    <location>
        <position position="403"/>
    </location>
</feature>
<dbReference type="Gene3D" id="2.40.50.140">
    <property type="entry name" value="Nucleic acid-binding proteins"/>
    <property type="match status" value="1"/>
</dbReference>
<evidence type="ECO:0000256" key="4">
    <source>
        <dbReference type="PROSITE-ProRule" id="PRU01024"/>
    </source>
</evidence>
<dbReference type="SUPFAM" id="SSF53335">
    <property type="entry name" value="S-adenosyl-L-methionine-dependent methyltransferases"/>
    <property type="match status" value="1"/>
</dbReference>
<feature type="binding site" evidence="4">
    <location>
        <position position="332"/>
    </location>
    <ligand>
        <name>S-adenosyl-L-methionine</name>
        <dbReference type="ChEBI" id="CHEBI:59789"/>
    </ligand>
</feature>
<keyword evidence="1 4" id="KW-0489">Methyltransferase</keyword>
<dbReference type="EMBL" id="DTMZ01000002">
    <property type="protein sequence ID" value="HGD12482.1"/>
    <property type="molecule type" value="Genomic_DNA"/>
</dbReference>
<dbReference type="NCBIfam" id="TIGR00479">
    <property type="entry name" value="rumA"/>
    <property type="match status" value="1"/>
</dbReference>
<evidence type="ECO:0000256" key="2">
    <source>
        <dbReference type="ARBA" id="ARBA00022679"/>
    </source>
</evidence>
<dbReference type="PROSITE" id="PS01231">
    <property type="entry name" value="TRMA_2"/>
    <property type="match status" value="1"/>
</dbReference>
<comment type="similarity">
    <text evidence="4">Belongs to the class I-like SAM-binding methyltransferase superfamily. RNA M5U methyltransferase family.</text>
</comment>
<dbReference type="PROSITE" id="PS50926">
    <property type="entry name" value="TRAM"/>
    <property type="match status" value="1"/>
</dbReference>
<dbReference type="SUPFAM" id="SSF50249">
    <property type="entry name" value="Nucleic acid-binding proteins"/>
    <property type="match status" value="1"/>
</dbReference>
<feature type="binding site" evidence="4">
    <location>
        <position position="311"/>
    </location>
    <ligand>
        <name>S-adenosyl-L-methionine</name>
        <dbReference type="ChEBI" id="CHEBI:59789"/>
    </ligand>
</feature>
<keyword evidence="3 4" id="KW-0949">S-adenosyl-L-methionine</keyword>
<evidence type="ECO:0000259" key="6">
    <source>
        <dbReference type="PROSITE" id="PS50926"/>
    </source>
</evidence>
<feature type="active site" evidence="5">
    <location>
        <position position="403"/>
    </location>
</feature>
<dbReference type="InterPro" id="IPR030390">
    <property type="entry name" value="MeTrfase_TrmA_AS"/>
</dbReference>
<dbReference type="InterPro" id="IPR029063">
    <property type="entry name" value="SAM-dependent_MTases_sf"/>
</dbReference>
<feature type="domain" description="TRAM" evidence="6">
    <location>
        <begin position="5"/>
        <end position="64"/>
    </location>
</feature>
<dbReference type="InterPro" id="IPR012340">
    <property type="entry name" value="NA-bd_OB-fold"/>
</dbReference>
<dbReference type="PANTHER" id="PTHR11061">
    <property type="entry name" value="RNA M5U METHYLTRANSFERASE"/>
    <property type="match status" value="1"/>
</dbReference>
<dbReference type="EC" id="2.1.1.190" evidence="7"/>
<gene>
    <name evidence="7" type="primary">rlmD</name>
    <name evidence="7" type="ORF">ENX16_00120</name>
</gene>
<feature type="binding site" evidence="4">
    <location>
        <position position="282"/>
    </location>
    <ligand>
        <name>S-adenosyl-L-methionine</name>
        <dbReference type="ChEBI" id="CHEBI:59789"/>
    </ligand>
</feature>
<dbReference type="GO" id="GO:0070041">
    <property type="term" value="F:rRNA (uridine-C5-)-methyltransferase activity"/>
    <property type="evidence" value="ECO:0007669"/>
    <property type="project" value="TreeGrafter"/>
</dbReference>
<sequence>MVANKSFADTQKLELFVDRLIAGGDGLASWNGLKVFVRFAAPEERVRVRIVQKKRDYAVAEIDQIIEPSPLRIQPRCQFYGQCGGCHLQHINYIGQLVVKKYLVNDALQHIGNIYVPINNIKNPGPEWRYRNKTQYPIGGKRKLKIGFFERRTHNLIDIPVCHLHPSSFDELRNQIVHILKEAPEIPYDEINHQGNLRHIIFRENYDRRLLVIIVTRTRSVNPRLIETIATLPSVIGVVQNINAEKTNRILGAQMNILSGQNYTSQNILNRQFRISASSFFQVNKNQAEELCRKIIELISPQGTETVLDLFCGVGMLSLVIAEMVKKVIGIEIEPAAIEDAHFNALTNSINNVEFIQGDVARLIDRFEQTDIIILDPPRRGCTPEILKQIPRLKPKIIIYVSCNPVTLARDLAILEQSGYRCEQIAPLDMFPQTSHVETVVKLIPEYN</sequence>
<dbReference type="Pfam" id="PF05958">
    <property type="entry name" value="tRNA_U5-meth_tr"/>
    <property type="match status" value="1"/>
</dbReference>
<dbReference type="Gene3D" id="3.40.50.150">
    <property type="entry name" value="Vaccinia Virus protein VP39"/>
    <property type="match status" value="1"/>
</dbReference>
<accession>A0A7V3UZA6</accession>
<feature type="binding site" evidence="4">
    <location>
        <position position="376"/>
    </location>
    <ligand>
        <name>S-adenosyl-L-methionine</name>
        <dbReference type="ChEBI" id="CHEBI:59789"/>
    </ligand>
</feature>
<organism evidence="7">
    <name type="scientific">candidate division WOR-3 bacterium</name>
    <dbReference type="NCBI Taxonomy" id="2052148"/>
    <lineage>
        <taxon>Bacteria</taxon>
        <taxon>Bacteria division WOR-3</taxon>
    </lineage>
</organism>
<dbReference type="GO" id="GO:0070475">
    <property type="term" value="P:rRNA base methylation"/>
    <property type="evidence" value="ECO:0007669"/>
    <property type="project" value="TreeGrafter"/>
</dbReference>
<evidence type="ECO:0000256" key="5">
    <source>
        <dbReference type="PROSITE-ProRule" id="PRU10015"/>
    </source>
</evidence>
<evidence type="ECO:0000313" key="7">
    <source>
        <dbReference type="EMBL" id="HGD12482.1"/>
    </source>
</evidence>
<dbReference type="CDD" id="cd02440">
    <property type="entry name" value="AdoMet_MTases"/>
    <property type="match status" value="1"/>
</dbReference>
<name>A0A7V3UZA6_UNCW3</name>
<dbReference type="InterPro" id="IPR002792">
    <property type="entry name" value="TRAM_dom"/>
</dbReference>
<proteinExistence type="inferred from homology"/>
<evidence type="ECO:0000256" key="1">
    <source>
        <dbReference type="ARBA" id="ARBA00022603"/>
    </source>
</evidence>